<dbReference type="EMBL" id="CP060202">
    <property type="protein sequence ID" value="QNH60938.1"/>
    <property type="molecule type" value="Genomic_DNA"/>
</dbReference>
<protein>
    <submittedName>
        <fullName evidence="3">Carbon-nitrogen hydrolase family protein</fullName>
    </submittedName>
</protein>
<evidence type="ECO:0000259" key="2">
    <source>
        <dbReference type="PROSITE" id="PS50263"/>
    </source>
</evidence>
<dbReference type="PANTHER" id="PTHR23088">
    <property type="entry name" value="NITRILASE-RELATED"/>
    <property type="match status" value="1"/>
</dbReference>
<proteinExistence type="predicted"/>
<reference evidence="3 4" key="1">
    <citation type="submission" date="2020-08" db="EMBL/GenBank/DDBJ databases">
        <title>Hymenobacter sp. S2-20-2 genome sequencing.</title>
        <authorList>
            <person name="Jin L."/>
        </authorList>
    </citation>
    <scope>NUCLEOTIDE SEQUENCE [LARGE SCALE GENOMIC DNA]</scope>
    <source>
        <strain evidence="3 4">S2-20-2</strain>
    </source>
</reference>
<dbReference type="InterPro" id="IPR003010">
    <property type="entry name" value="C-N_Hydrolase"/>
</dbReference>
<gene>
    <name evidence="3" type="ORF">H4317_12175</name>
</gene>
<feature type="domain" description="CN hydrolase" evidence="2">
    <location>
        <begin position="37"/>
        <end position="289"/>
    </location>
</feature>
<dbReference type="SUPFAM" id="SSF56317">
    <property type="entry name" value="Carbon-nitrogen hydrolase"/>
    <property type="match status" value="1"/>
</dbReference>
<dbReference type="PANTHER" id="PTHR23088:SF27">
    <property type="entry name" value="DEAMINATED GLUTATHIONE AMIDASE"/>
    <property type="match status" value="1"/>
</dbReference>
<dbReference type="RefSeq" id="WP_185886869.1">
    <property type="nucleotide sequence ID" value="NZ_CP060202.1"/>
</dbReference>
<dbReference type="PROSITE" id="PS50263">
    <property type="entry name" value="CN_HYDROLASE"/>
    <property type="match status" value="1"/>
</dbReference>
<dbReference type="CDD" id="cd07197">
    <property type="entry name" value="nitrilase"/>
    <property type="match status" value="1"/>
</dbReference>
<feature type="compositionally biased region" description="Low complexity" evidence="1">
    <location>
        <begin position="19"/>
        <end position="31"/>
    </location>
</feature>
<evidence type="ECO:0000256" key="1">
    <source>
        <dbReference type="SAM" id="MobiDB-lite"/>
    </source>
</evidence>
<organism evidence="3 4">
    <name type="scientific">Hymenobacter sediminicola</name>
    <dbReference type="NCBI Taxonomy" id="2761579"/>
    <lineage>
        <taxon>Bacteria</taxon>
        <taxon>Pseudomonadati</taxon>
        <taxon>Bacteroidota</taxon>
        <taxon>Cytophagia</taxon>
        <taxon>Cytophagales</taxon>
        <taxon>Hymenobacteraceae</taxon>
        <taxon>Hymenobacter</taxon>
    </lineage>
</organism>
<keyword evidence="4" id="KW-1185">Reference proteome</keyword>
<dbReference type="Pfam" id="PF00795">
    <property type="entry name" value="CN_hydrolase"/>
    <property type="match status" value="1"/>
</dbReference>
<dbReference type="GO" id="GO:0016787">
    <property type="term" value="F:hydrolase activity"/>
    <property type="evidence" value="ECO:0007669"/>
    <property type="project" value="UniProtKB-KW"/>
</dbReference>
<dbReference type="KEGG" id="hsk:H4317_12175"/>
<dbReference type="Gene3D" id="3.60.110.10">
    <property type="entry name" value="Carbon-nitrogen hydrolase"/>
    <property type="match status" value="1"/>
</dbReference>
<keyword evidence="3" id="KW-0378">Hydrolase</keyword>
<evidence type="ECO:0000313" key="3">
    <source>
        <dbReference type="EMBL" id="QNH60938.1"/>
    </source>
</evidence>
<sequence length="315" mass="33985">MALFSFRKPSASKAAPTLPVAAPPQATSTAPSFAGSIRVGMGQLLVEGGEPERNMERAAQMIAEAARQTCDVVLLPETLDFAWTHPSALTEAQPIPGLYSDRLCQEALRHQVYVCAGLTERGPDGRNYNAAILINPKGEILTKYHKINLLTVEQPFYAVGQTLNVVDTPLGKIGVNICADNFLDGLSIGHTLARMGAEFILSPSSWTVDYSITEEDDPYREKWVKPYSILAQLYNVAIVGTTSVGYIVGGPYEGKKSVGCSLAVDALGVRAQGTFNEFAGDLVVAELPRPIRAEKGTQIGEMLLRKGFRFDVLPG</sequence>
<dbReference type="AlphaFoldDB" id="A0A7G7W3J5"/>
<dbReference type="Proteomes" id="UP000515489">
    <property type="component" value="Chromosome"/>
</dbReference>
<name>A0A7G7W3J5_9BACT</name>
<accession>A0A7G7W3J5</accession>
<feature type="region of interest" description="Disordered" evidence="1">
    <location>
        <begin position="1"/>
        <end position="31"/>
    </location>
</feature>
<evidence type="ECO:0000313" key="4">
    <source>
        <dbReference type="Proteomes" id="UP000515489"/>
    </source>
</evidence>
<dbReference type="InterPro" id="IPR036526">
    <property type="entry name" value="C-N_Hydrolase_sf"/>
</dbReference>